<dbReference type="InterPro" id="IPR004031">
    <property type="entry name" value="PMP22/EMP/MP20/Claudin"/>
</dbReference>
<evidence type="ECO:0000256" key="5">
    <source>
        <dbReference type="ARBA" id="ARBA00022949"/>
    </source>
</evidence>
<dbReference type="PANTHER" id="PTHR12002">
    <property type="entry name" value="CLAUDIN"/>
    <property type="match status" value="1"/>
</dbReference>
<evidence type="ECO:0000256" key="1">
    <source>
        <dbReference type="ARBA" id="ARBA00008295"/>
    </source>
</evidence>
<evidence type="ECO:0000313" key="9">
    <source>
        <dbReference type="Ensembl" id="ENSCMIP00000015983.1"/>
    </source>
</evidence>
<reference evidence="10" key="2">
    <citation type="journal article" date="2007" name="PLoS Biol.">
        <title>Survey sequencing and comparative analysis of the elephant shark (Callorhinchus milii) genome.</title>
        <authorList>
            <person name="Venkatesh B."/>
            <person name="Kirkness E.F."/>
            <person name="Loh Y.H."/>
            <person name="Halpern A.L."/>
            <person name="Lee A.P."/>
            <person name="Johnson J."/>
            <person name="Dandona N."/>
            <person name="Viswanathan L.D."/>
            <person name="Tay A."/>
            <person name="Venter J.C."/>
            <person name="Strausberg R.L."/>
            <person name="Brenner S."/>
        </authorList>
    </citation>
    <scope>NUCLEOTIDE SEQUENCE [LARGE SCALE GENOMIC DNA]</scope>
</reference>
<feature type="transmembrane region" description="Helical" evidence="8">
    <location>
        <begin position="6"/>
        <end position="27"/>
    </location>
</feature>
<dbReference type="GO" id="GO:0005886">
    <property type="term" value="C:plasma membrane"/>
    <property type="evidence" value="ECO:0007669"/>
    <property type="project" value="UniProtKB-SubCell"/>
</dbReference>
<keyword evidence="6 8" id="KW-1133">Transmembrane helix</keyword>
<dbReference type="AlphaFoldDB" id="A0A4W3HG90"/>
<dbReference type="Ensembl" id="ENSCMIT00000016311.1">
    <property type="protein sequence ID" value="ENSCMIP00000015983.1"/>
    <property type="gene ID" value="ENSCMIG00000007750.1"/>
</dbReference>
<dbReference type="PRINTS" id="PR01385">
    <property type="entry name" value="CLAUDIN14"/>
</dbReference>
<keyword evidence="3 8" id="KW-1003">Cell membrane</keyword>
<feature type="transmembrane region" description="Helical" evidence="8">
    <location>
        <begin position="82"/>
        <end position="102"/>
    </location>
</feature>
<keyword evidence="5 8" id="KW-0965">Cell junction</keyword>
<dbReference type="Proteomes" id="UP000314986">
    <property type="component" value="Unassembled WGS sequence"/>
</dbReference>
<evidence type="ECO:0000256" key="3">
    <source>
        <dbReference type="ARBA" id="ARBA00022475"/>
    </source>
</evidence>
<evidence type="ECO:0000256" key="2">
    <source>
        <dbReference type="ARBA" id="ARBA00022427"/>
    </source>
</evidence>
<evidence type="ECO:0000256" key="4">
    <source>
        <dbReference type="ARBA" id="ARBA00022692"/>
    </source>
</evidence>
<reference evidence="10" key="1">
    <citation type="journal article" date="2006" name="Science">
        <title>Ancient noncoding elements conserved in the human genome.</title>
        <authorList>
            <person name="Venkatesh B."/>
            <person name="Kirkness E.F."/>
            <person name="Loh Y.H."/>
            <person name="Halpern A.L."/>
            <person name="Lee A.P."/>
            <person name="Johnson J."/>
            <person name="Dandona N."/>
            <person name="Viswanathan L.D."/>
            <person name="Tay A."/>
            <person name="Venter J.C."/>
            <person name="Strausberg R.L."/>
            <person name="Brenner S."/>
        </authorList>
    </citation>
    <scope>NUCLEOTIDE SEQUENCE [LARGE SCALE GENOMIC DNA]</scope>
</reference>
<dbReference type="GO" id="GO:0005923">
    <property type="term" value="C:bicellular tight junction"/>
    <property type="evidence" value="ECO:0007669"/>
    <property type="project" value="UniProtKB-SubCell"/>
</dbReference>
<dbReference type="Gene3D" id="1.20.140.150">
    <property type="match status" value="1"/>
</dbReference>
<keyword evidence="10" id="KW-1185">Reference proteome</keyword>
<evidence type="ECO:0000256" key="7">
    <source>
        <dbReference type="ARBA" id="ARBA00023136"/>
    </source>
</evidence>
<dbReference type="GeneTree" id="ENSGT00940000161312"/>
<sequence length="172" mass="18511">MANMGLQLIGFFLGLLGWFGTVITTIIPHWRRKAHVGANIITAIEVMEGLWMQCIWQSTGIYQCQVHRSQLALSDTLRAMRAMMVISCLLSALGAGVSVVGMKCTVCLGDSSAKGHMAVLGGICFILGGISCLIPVSCLISGRQWQLKCALDNGDTLPRLLCNTRGHHGNPN</sequence>
<reference evidence="9" key="5">
    <citation type="submission" date="2025-09" db="UniProtKB">
        <authorList>
            <consortium name="Ensembl"/>
        </authorList>
    </citation>
    <scope>IDENTIFICATION</scope>
</reference>
<name>A0A4W3HG90_CALMI</name>
<dbReference type="GO" id="GO:0005198">
    <property type="term" value="F:structural molecule activity"/>
    <property type="evidence" value="ECO:0007669"/>
    <property type="project" value="InterPro"/>
</dbReference>
<dbReference type="InterPro" id="IPR017974">
    <property type="entry name" value="Claudin_CS"/>
</dbReference>
<accession>A0A4W3HG90</accession>
<organism evidence="9 10">
    <name type="scientific">Callorhinchus milii</name>
    <name type="common">Ghost shark</name>
    <dbReference type="NCBI Taxonomy" id="7868"/>
    <lineage>
        <taxon>Eukaryota</taxon>
        <taxon>Metazoa</taxon>
        <taxon>Chordata</taxon>
        <taxon>Craniata</taxon>
        <taxon>Vertebrata</taxon>
        <taxon>Chondrichthyes</taxon>
        <taxon>Holocephali</taxon>
        <taxon>Chimaeriformes</taxon>
        <taxon>Callorhinchidae</taxon>
        <taxon>Callorhinchus</taxon>
    </lineage>
</organism>
<evidence type="ECO:0000256" key="6">
    <source>
        <dbReference type="ARBA" id="ARBA00022989"/>
    </source>
</evidence>
<keyword evidence="2 8" id="KW-0796">Tight junction</keyword>
<comment type="function">
    <text evidence="8">Claudins function as major constituents of the tight junction complexes that regulate the permeability of epithelia.</text>
</comment>
<evidence type="ECO:0000256" key="8">
    <source>
        <dbReference type="RuleBase" id="RU060637"/>
    </source>
</evidence>
<evidence type="ECO:0000313" key="10">
    <source>
        <dbReference type="Proteomes" id="UP000314986"/>
    </source>
</evidence>
<dbReference type="PROSITE" id="PS01346">
    <property type="entry name" value="CLAUDIN"/>
    <property type="match status" value="1"/>
</dbReference>
<dbReference type="InterPro" id="IPR006187">
    <property type="entry name" value="Claudin"/>
</dbReference>
<keyword evidence="7 8" id="KW-0472">Membrane</keyword>
<comment type="similarity">
    <text evidence="1 8">Belongs to the claudin family.</text>
</comment>
<feature type="transmembrane region" description="Helical" evidence="8">
    <location>
        <begin position="117"/>
        <end position="140"/>
    </location>
</feature>
<reference evidence="10" key="3">
    <citation type="journal article" date="2014" name="Nature">
        <title>Elephant shark genome provides unique insights into gnathostome evolution.</title>
        <authorList>
            <consortium name="International Elephant Shark Genome Sequencing Consortium"/>
            <person name="Venkatesh B."/>
            <person name="Lee A.P."/>
            <person name="Ravi V."/>
            <person name="Maurya A.K."/>
            <person name="Lian M.M."/>
            <person name="Swann J.B."/>
            <person name="Ohta Y."/>
            <person name="Flajnik M.F."/>
            <person name="Sutoh Y."/>
            <person name="Kasahara M."/>
            <person name="Hoon S."/>
            <person name="Gangu V."/>
            <person name="Roy S.W."/>
            <person name="Irimia M."/>
            <person name="Korzh V."/>
            <person name="Kondrychyn I."/>
            <person name="Lim Z.W."/>
            <person name="Tay B.H."/>
            <person name="Tohari S."/>
            <person name="Kong K.W."/>
            <person name="Ho S."/>
            <person name="Lorente-Galdos B."/>
            <person name="Quilez J."/>
            <person name="Marques-Bonet T."/>
            <person name="Raney B.J."/>
            <person name="Ingham P.W."/>
            <person name="Tay A."/>
            <person name="Hillier L.W."/>
            <person name="Minx P."/>
            <person name="Boehm T."/>
            <person name="Wilson R.K."/>
            <person name="Brenner S."/>
            <person name="Warren W.C."/>
        </authorList>
    </citation>
    <scope>NUCLEOTIDE SEQUENCE [LARGE SCALE GENOMIC DNA]</scope>
</reference>
<comment type="subcellular location">
    <subcellularLocation>
        <location evidence="8">Cell junction</location>
        <location evidence="8">Tight junction</location>
    </subcellularLocation>
    <subcellularLocation>
        <location evidence="8">Cell membrane</location>
        <topology evidence="8">Multi-pass membrane protein</topology>
    </subcellularLocation>
</comment>
<keyword evidence="4 8" id="KW-0812">Transmembrane</keyword>
<dbReference type="InParanoid" id="A0A4W3HG90"/>
<comment type="caution">
    <text evidence="8">Lacks conserved residue(s) required for the propagation of feature annotation.</text>
</comment>
<dbReference type="STRING" id="7868.ENSCMIP00000015983"/>
<dbReference type="Pfam" id="PF00822">
    <property type="entry name" value="PMP22_Claudin"/>
    <property type="match status" value="1"/>
</dbReference>
<dbReference type="PRINTS" id="PR01077">
    <property type="entry name" value="CLAUDIN"/>
</dbReference>
<protein>
    <recommendedName>
        <fullName evidence="8">Claudin</fullName>
    </recommendedName>
</protein>
<reference evidence="9" key="4">
    <citation type="submission" date="2025-08" db="UniProtKB">
        <authorList>
            <consortium name="Ensembl"/>
        </authorList>
    </citation>
    <scope>IDENTIFICATION</scope>
</reference>
<proteinExistence type="inferred from homology"/>